<dbReference type="RefSeq" id="YP_009201635.1">
    <property type="nucleotide sequence ID" value="NC_028832.1"/>
</dbReference>
<organism evidence="1 2">
    <name type="scientific">Mycobacterium phage Omnicron</name>
    <dbReference type="NCBI Taxonomy" id="1541819"/>
    <lineage>
        <taxon>Viruses</taxon>
        <taxon>Duplodnaviria</taxon>
        <taxon>Heunggongvirae</taxon>
        <taxon>Uroviricota</taxon>
        <taxon>Caudoviricetes</taxon>
        <taxon>Weiservirinae</taxon>
        <taxon>Kratiovirus</taxon>
        <taxon>Kratiovirus omnicron</taxon>
    </lineage>
</organism>
<dbReference type="KEGG" id="vg:26628719"/>
<protein>
    <submittedName>
        <fullName evidence="1">Uncharacterized protein</fullName>
    </submittedName>
</protein>
<dbReference type="Proteomes" id="UP000029352">
    <property type="component" value="Segment"/>
</dbReference>
<name>A0A088FUW1_9CAUD</name>
<dbReference type="GeneID" id="26628719"/>
<proteinExistence type="predicted"/>
<keyword evidence="2" id="KW-1185">Reference proteome</keyword>
<accession>A0A088FUW1</accession>
<gene>
    <name evidence="1" type="ORF">PBI_OMNICRON_2</name>
</gene>
<evidence type="ECO:0000313" key="2">
    <source>
        <dbReference type="Proteomes" id="UP000029352"/>
    </source>
</evidence>
<reference evidence="1 2" key="1">
    <citation type="submission" date="2014-08" db="EMBL/GenBank/DDBJ databases">
        <authorList>
            <person name="Isern S."/>
            <person name="Ashley B.D."/>
            <person name="Baer T.D."/>
            <person name="Czarnecki K.W."/>
            <person name="Deneweth R.M."/>
            <person name="Gatt S.M."/>
            <person name="Jenkins M."/>
            <person name="Lang J.F."/>
            <person name="Marfizo C.J."/>
            <person name="McMahon C.W."/>
            <person name="Power T.R."/>
            <person name="Rosales K.A."/>
            <person name="Walter R.S."/>
            <person name="Wozny M.J."/>
            <person name="Yori S."/>
            <person name="Michael S.F."/>
            <person name="Anders K.R."/>
            <person name="Braun M.A."/>
            <person name="Delesalle V.A."/>
            <person name="Hughes L.E."/>
            <person name="Ware V.C."/>
            <person name="Bradley K.W."/>
            <person name="Barker L.P."/>
            <person name="Asai D.J."/>
            <person name="Bowman C.A."/>
            <person name="Russell D.A."/>
            <person name="Pope W.H."/>
            <person name="Jacobs-Sera D."/>
            <person name="Hendrix R.W."/>
            <person name="Hatfull G.F."/>
        </authorList>
    </citation>
    <scope>NUCLEOTIDE SEQUENCE [LARGE SCALE GENOMIC DNA]</scope>
</reference>
<dbReference type="EMBL" id="KM363596">
    <property type="protein sequence ID" value="AIM50336.1"/>
    <property type="molecule type" value="Genomic_DNA"/>
</dbReference>
<evidence type="ECO:0000313" key="1">
    <source>
        <dbReference type="EMBL" id="AIM50336.1"/>
    </source>
</evidence>
<sequence>MIGVVASTLDRAERVARELNVGRPVPMSVRSILQGHGRGLQLDTVLVDESALPLRDEVRATLAPCLHARGGRIHELRRIAQ</sequence>
<dbReference type="OrthoDB" id="21617at10239"/>